<proteinExistence type="predicted"/>
<organism evidence="2 3">
    <name type="scientific">Elysia chlorotica</name>
    <name type="common">Eastern emerald elysia</name>
    <name type="synonym">Sea slug</name>
    <dbReference type="NCBI Taxonomy" id="188477"/>
    <lineage>
        <taxon>Eukaryota</taxon>
        <taxon>Metazoa</taxon>
        <taxon>Spiralia</taxon>
        <taxon>Lophotrochozoa</taxon>
        <taxon>Mollusca</taxon>
        <taxon>Gastropoda</taxon>
        <taxon>Heterobranchia</taxon>
        <taxon>Euthyneura</taxon>
        <taxon>Panpulmonata</taxon>
        <taxon>Sacoglossa</taxon>
        <taxon>Placobranchoidea</taxon>
        <taxon>Plakobranchidae</taxon>
        <taxon>Elysia</taxon>
    </lineage>
</organism>
<keyword evidence="3" id="KW-1185">Reference proteome</keyword>
<protein>
    <recommendedName>
        <fullName evidence="1">DUF4097 domain-containing protein</fullName>
    </recommendedName>
</protein>
<sequence length="379" mass="40865">KYLYSFDGQNNARFSSSKTAFPAYPLLPFQSSDTLIEAWCHTVAPRGSLHLNLPFNTVVRPLNPQSYPDMDKAIIELHFDSNHGTEVPNSQNMSQIRDFVKLDVKFDQEIAKMNVAATTIPGVTIPMVCMMWIPLQSDLTASVLSNSNLTVEKLEGNSLDLSAQQGTCYLKNLKCGSLNVQCSAGDIISQSTMLGNIVFHAGACGGILADKLQGSSVVCQTEMGNIHVKSMYTDTAVMGTLAGSIKLGQCHGKMTVQGGRSDVEVGSMEGDVDIGLNQGSVNLYLSRHSNSSIDVEDGNISLSFPDGVQTDLKLDCSHVNLGNNVTLESTNTDVPNQLKGYIGQTGLASVQARTRSGTIAVSQRSWIQSTNLNFQQDES</sequence>
<dbReference type="EMBL" id="RQTK01001322">
    <property type="protein sequence ID" value="RUS70847.1"/>
    <property type="molecule type" value="Genomic_DNA"/>
</dbReference>
<feature type="domain" description="DUF4097" evidence="1">
    <location>
        <begin position="195"/>
        <end position="361"/>
    </location>
</feature>
<evidence type="ECO:0000313" key="3">
    <source>
        <dbReference type="Proteomes" id="UP000271974"/>
    </source>
</evidence>
<accession>A0A433SNL5</accession>
<dbReference type="STRING" id="188477.A0A433SNL5"/>
<dbReference type="PANTHER" id="PTHR34094:SF1">
    <property type="entry name" value="PROTEIN FAM185A"/>
    <property type="match status" value="1"/>
</dbReference>
<gene>
    <name evidence="2" type="ORF">EGW08_021394</name>
</gene>
<dbReference type="Proteomes" id="UP000271974">
    <property type="component" value="Unassembled WGS sequence"/>
</dbReference>
<feature type="non-terminal residue" evidence="2">
    <location>
        <position position="1"/>
    </location>
</feature>
<dbReference type="PANTHER" id="PTHR34094">
    <property type="match status" value="1"/>
</dbReference>
<dbReference type="OrthoDB" id="5984441at2759"/>
<reference evidence="2 3" key="1">
    <citation type="submission" date="2019-01" db="EMBL/GenBank/DDBJ databases">
        <title>A draft genome assembly of the solar-powered sea slug Elysia chlorotica.</title>
        <authorList>
            <person name="Cai H."/>
            <person name="Li Q."/>
            <person name="Fang X."/>
            <person name="Li J."/>
            <person name="Curtis N.E."/>
            <person name="Altenburger A."/>
            <person name="Shibata T."/>
            <person name="Feng M."/>
            <person name="Maeda T."/>
            <person name="Schwartz J.A."/>
            <person name="Shigenobu S."/>
            <person name="Lundholm N."/>
            <person name="Nishiyama T."/>
            <person name="Yang H."/>
            <person name="Hasebe M."/>
            <person name="Li S."/>
            <person name="Pierce S.K."/>
            <person name="Wang J."/>
        </authorList>
    </citation>
    <scope>NUCLEOTIDE SEQUENCE [LARGE SCALE GENOMIC DNA]</scope>
    <source>
        <strain evidence="2">EC2010</strain>
        <tissue evidence="2">Whole organism of an adult</tissue>
    </source>
</reference>
<comment type="caution">
    <text evidence="2">The sequence shown here is derived from an EMBL/GenBank/DDBJ whole genome shotgun (WGS) entry which is preliminary data.</text>
</comment>
<evidence type="ECO:0000259" key="1">
    <source>
        <dbReference type="Pfam" id="PF13349"/>
    </source>
</evidence>
<dbReference type="AlphaFoldDB" id="A0A433SNL5"/>
<dbReference type="InterPro" id="IPR025164">
    <property type="entry name" value="Toastrack_DUF4097"/>
</dbReference>
<evidence type="ECO:0000313" key="2">
    <source>
        <dbReference type="EMBL" id="RUS70847.1"/>
    </source>
</evidence>
<name>A0A433SNL5_ELYCH</name>
<dbReference type="Pfam" id="PF13349">
    <property type="entry name" value="DUF4097"/>
    <property type="match status" value="1"/>
</dbReference>